<dbReference type="EMBL" id="JSZA02000020">
    <property type="protein sequence ID" value="TGO03390.1"/>
    <property type="molecule type" value="Genomic_DNA"/>
</dbReference>
<accession>A0A4E0QVE5</accession>
<sequence length="109" mass="12180">MNIKMILKWYFVLWLALLSVAWADTVTEPIRTFEGVTGGVCMDDCVAFSFDGQFILSGTYDQAITLWEVSSGAEIRTIQGNTGSVWSVAFSPDGRYALTRFCMYKGEIL</sequence>
<dbReference type="PANTHER" id="PTHR19879">
    <property type="entry name" value="TRANSCRIPTION INITIATION FACTOR TFIID"/>
    <property type="match status" value="1"/>
</dbReference>
<evidence type="ECO:0000313" key="6">
    <source>
        <dbReference type="Proteomes" id="UP000030428"/>
    </source>
</evidence>
<dbReference type="PROSITE" id="PS00678">
    <property type="entry name" value="WD_REPEATS_1"/>
    <property type="match status" value="1"/>
</dbReference>
<evidence type="ECO:0000256" key="1">
    <source>
        <dbReference type="ARBA" id="ARBA00022574"/>
    </source>
</evidence>
<keyword evidence="6" id="KW-1185">Reference proteome</keyword>
<evidence type="ECO:0000256" key="3">
    <source>
        <dbReference type="PROSITE-ProRule" id="PRU00221"/>
    </source>
</evidence>
<keyword evidence="4" id="KW-0732">Signal</keyword>
<evidence type="ECO:0000256" key="2">
    <source>
        <dbReference type="ARBA" id="ARBA00022737"/>
    </source>
</evidence>
<evidence type="ECO:0000256" key="4">
    <source>
        <dbReference type="SAM" id="SignalP"/>
    </source>
</evidence>
<dbReference type="Proteomes" id="UP000030428">
    <property type="component" value="Unassembled WGS sequence"/>
</dbReference>
<comment type="caution">
    <text evidence="5">The sequence shown here is derived from an EMBL/GenBank/DDBJ whole genome shotgun (WGS) entry which is preliminary data.</text>
</comment>
<reference evidence="5 6" key="1">
    <citation type="journal article" date="2016" name="Front. Microbiol.">
        <title>Single-Cell (Meta-)Genomics of a Dimorphic Candidatus Thiomargarita nelsonii Reveals Genomic Plasticity.</title>
        <authorList>
            <person name="Flood B.E."/>
            <person name="Fliss P."/>
            <person name="Jones D.S."/>
            <person name="Dick G.J."/>
            <person name="Jain S."/>
            <person name="Kaster A.K."/>
            <person name="Winkel M."/>
            <person name="Mussmann M."/>
            <person name="Bailey J."/>
        </authorList>
    </citation>
    <scope>NUCLEOTIDE SEQUENCE [LARGE SCALE GENOMIC DNA]</scope>
    <source>
        <strain evidence="5">Hydrate Ridge</strain>
    </source>
</reference>
<dbReference type="PANTHER" id="PTHR19879:SF9">
    <property type="entry name" value="TRANSCRIPTION INITIATION FACTOR TFIID SUBUNIT 5"/>
    <property type="match status" value="1"/>
</dbReference>
<dbReference type="SMART" id="SM00320">
    <property type="entry name" value="WD40"/>
    <property type="match status" value="2"/>
</dbReference>
<keyword evidence="1 3" id="KW-0853">WD repeat</keyword>
<gene>
    <name evidence="5" type="ORF">PN36_06880</name>
</gene>
<feature type="repeat" description="WD" evidence="3">
    <location>
        <begin position="46"/>
        <end position="77"/>
    </location>
</feature>
<dbReference type="SUPFAM" id="SSF50978">
    <property type="entry name" value="WD40 repeat-like"/>
    <property type="match status" value="1"/>
</dbReference>
<organism evidence="5 6">
    <name type="scientific">Candidatus Thiomargarita nelsonii</name>
    <dbReference type="NCBI Taxonomy" id="1003181"/>
    <lineage>
        <taxon>Bacteria</taxon>
        <taxon>Pseudomonadati</taxon>
        <taxon>Pseudomonadota</taxon>
        <taxon>Gammaproteobacteria</taxon>
        <taxon>Thiotrichales</taxon>
        <taxon>Thiotrichaceae</taxon>
        <taxon>Thiomargarita</taxon>
    </lineage>
</organism>
<dbReference type="Gene3D" id="2.130.10.10">
    <property type="entry name" value="YVTN repeat-like/Quinoprotein amine dehydrogenase"/>
    <property type="match status" value="1"/>
</dbReference>
<evidence type="ECO:0000313" key="5">
    <source>
        <dbReference type="EMBL" id="TGO03390.1"/>
    </source>
</evidence>
<dbReference type="InterPro" id="IPR015943">
    <property type="entry name" value="WD40/YVTN_repeat-like_dom_sf"/>
</dbReference>
<dbReference type="InterPro" id="IPR001680">
    <property type="entry name" value="WD40_rpt"/>
</dbReference>
<proteinExistence type="predicted"/>
<feature type="signal peptide" evidence="4">
    <location>
        <begin position="1"/>
        <end position="23"/>
    </location>
</feature>
<protein>
    <submittedName>
        <fullName evidence="5">Uncharacterized protein</fullName>
    </submittedName>
</protein>
<dbReference type="PROSITE" id="PS50082">
    <property type="entry name" value="WD_REPEATS_2"/>
    <property type="match status" value="1"/>
</dbReference>
<dbReference type="Pfam" id="PF00400">
    <property type="entry name" value="WD40"/>
    <property type="match status" value="2"/>
</dbReference>
<dbReference type="InterPro" id="IPR036322">
    <property type="entry name" value="WD40_repeat_dom_sf"/>
</dbReference>
<dbReference type="AlphaFoldDB" id="A0A4E0QVE5"/>
<name>A0A4E0QVE5_9GAMM</name>
<dbReference type="InterPro" id="IPR019775">
    <property type="entry name" value="WD40_repeat_CS"/>
</dbReference>
<keyword evidence="2" id="KW-0677">Repeat</keyword>
<feature type="chain" id="PRO_5020030198" evidence="4">
    <location>
        <begin position="24"/>
        <end position="109"/>
    </location>
</feature>